<feature type="transmembrane region" description="Helical" evidence="5">
    <location>
        <begin position="532"/>
        <end position="558"/>
    </location>
</feature>
<keyword evidence="5" id="KW-0812">Transmembrane</keyword>
<feature type="domain" description="C2" evidence="6">
    <location>
        <begin position="109"/>
        <end position="232"/>
    </location>
</feature>
<dbReference type="SUPFAM" id="SSF49562">
    <property type="entry name" value="C2 domain (Calcium/lipid-binding domain, CaLB)"/>
    <property type="match status" value="1"/>
</dbReference>
<feature type="transmembrane region" description="Helical" evidence="5">
    <location>
        <begin position="564"/>
        <end position="581"/>
    </location>
</feature>
<evidence type="ECO:0000256" key="1">
    <source>
        <dbReference type="ARBA" id="ARBA00022723"/>
    </source>
</evidence>
<evidence type="ECO:0000259" key="6">
    <source>
        <dbReference type="PROSITE" id="PS50004"/>
    </source>
</evidence>
<dbReference type="SMART" id="SM00239">
    <property type="entry name" value="C2"/>
    <property type="match status" value="1"/>
</dbReference>
<feature type="region of interest" description="Disordered" evidence="4">
    <location>
        <begin position="669"/>
        <end position="692"/>
    </location>
</feature>
<keyword evidence="3" id="KW-0175">Coiled coil</keyword>
<evidence type="ECO:0000313" key="7">
    <source>
        <dbReference type="EMBL" id="KAL1504093.1"/>
    </source>
</evidence>
<feature type="compositionally biased region" description="Low complexity" evidence="4">
    <location>
        <begin position="433"/>
        <end position="448"/>
    </location>
</feature>
<name>A0AB34IRB0_PRYPA</name>
<protein>
    <recommendedName>
        <fullName evidence="6">C2 domain-containing protein</fullName>
    </recommendedName>
</protein>
<sequence length="692" mass="77829">MPGGSISKRASGVAHNVAHGFSHAKHVAVGAVSHGAHFVGEAVADTAHIVGDAVDDVRHTVVPSARVPQELIDAETPEDRWFTPSAGWPAAPAPLHKPDLPKKYEHWSPPHNLCPTAAEAPFLFDGGGKIGELRVEVLEAEHLPRLVQLGRVDPYVLVVFESFAGRTSGHSNDRNPQWGIESPRAFRFPVSCPYSLLHIAVMDDDRGTDDPVGRVVVDLGQLCQRTVYDGWWPLQYGIRKRHAHKRGLLRLRLSVAWRSDRIRLLSFFKPPPTFVVPFIKSTWMKESQFALRGRRDPTRFKWSLFKSYCHEMEVIVDGFLQVISKYVFWEYPVASAVVLIMYQIIVMNPFMLPAALFLFLLSGLAQAAISKKYQTGIDAQPPLKELCLSVIRGGNTAPLTSGPEEEDSNDESEGSSDDDDPHKVEEHEKEKAAAAAAAAGGAPAAAKPSSPRKTAEQLLPKRWIFGTSKHYKPTLQEELERLKFEEEHPEFNITSLFNLSKALTPVHVILYHALIFFRMFHRIIAWTDQGFTLLLSFTLGSIAVALTLVGWLLAFLPWGWIIEWFFRIAGFALLGPHMYWVGKHVKAKREKAMQEELEFFRASDHQRQVILAQHKKALAQKAKEELEKEARKNQASRLNVPQAELDKYTMLPVRPFPVASKLRYHHRPLGHRSNAYPRFPSEDRPPIAATEP</sequence>
<dbReference type="CDD" id="cd00030">
    <property type="entry name" value="C2"/>
    <property type="match status" value="1"/>
</dbReference>
<accession>A0AB34IRB0</accession>
<comment type="caution">
    <text evidence="7">The sequence shown here is derived from an EMBL/GenBank/DDBJ whole genome shotgun (WGS) entry which is preliminary data.</text>
</comment>
<feature type="coiled-coil region" evidence="3">
    <location>
        <begin position="609"/>
        <end position="639"/>
    </location>
</feature>
<dbReference type="AlphaFoldDB" id="A0AB34IRB0"/>
<dbReference type="Pfam" id="PF00168">
    <property type="entry name" value="C2"/>
    <property type="match status" value="1"/>
</dbReference>
<feature type="compositionally biased region" description="Basic and acidic residues" evidence="4">
    <location>
        <begin position="420"/>
        <end position="432"/>
    </location>
</feature>
<evidence type="ECO:0000256" key="3">
    <source>
        <dbReference type="SAM" id="Coils"/>
    </source>
</evidence>
<dbReference type="Gene3D" id="2.60.40.150">
    <property type="entry name" value="C2 domain"/>
    <property type="match status" value="1"/>
</dbReference>
<dbReference type="PANTHER" id="PTHR45911">
    <property type="entry name" value="C2 DOMAIN-CONTAINING PROTEIN"/>
    <property type="match status" value="1"/>
</dbReference>
<organism evidence="7 8">
    <name type="scientific">Prymnesium parvum</name>
    <name type="common">Toxic golden alga</name>
    <dbReference type="NCBI Taxonomy" id="97485"/>
    <lineage>
        <taxon>Eukaryota</taxon>
        <taxon>Haptista</taxon>
        <taxon>Haptophyta</taxon>
        <taxon>Prymnesiophyceae</taxon>
        <taxon>Prymnesiales</taxon>
        <taxon>Prymnesiaceae</taxon>
        <taxon>Prymnesium</taxon>
    </lineage>
</organism>
<feature type="transmembrane region" description="Helical" evidence="5">
    <location>
        <begin position="350"/>
        <end position="369"/>
    </location>
</feature>
<gene>
    <name evidence="7" type="ORF">AB1Y20_010503</name>
</gene>
<dbReference type="PANTHER" id="PTHR45911:SF4">
    <property type="entry name" value="MULTIPLE C2 AND TRANSMEMBRANE DOMAIN-CONTAINING PROTEIN"/>
    <property type="match status" value="1"/>
</dbReference>
<keyword evidence="5" id="KW-0472">Membrane</keyword>
<dbReference type="EMBL" id="JBGBPQ010000020">
    <property type="protein sequence ID" value="KAL1504093.1"/>
    <property type="molecule type" value="Genomic_DNA"/>
</dbReference>
<dbReference type="InterPro" id="IPR035892">
    <property type="entry name" value="C2_domain_sf"/>
</dbReference>
<dbReference type="GO" id="GO:0016020">
    <property type="term" value="C:membrane"/>
    <property type="evidence" value="ECO:0007669"/>
    <property type="project" value="TreeGrafter"/>
</dbReference>
<dbReference type="GO" id="GO:0005509">
    <property type="term" value="F:calcium ion binding"/>
    <property type="evidence" value="ECO:0007669"/>
    <property type="project" value="TreeGrafter"/>
</dbReference>
<keyword evidence="5" id="KW-1133">Transmembrane helix</keyword>
<feature type="compositionally biased region" description="Acidic residues" evidence="4">
    <location>
        <begin position="403"/>
        <end position="419"/>
    </location>
</feature>
<evidence type="ECO:0000256" key="2">
    <source>
        <dbReference type="ARBA" id="ARBA00022837"/>
    </source>
</evidence>
<keyword evidence="1" id="KW-0479">Metal-binding</keyword>
<reference evidence="7 8" key="1">
    <citation type="journal article" date="2024" name="Science">
        <title>Giant polyketide synthase enzymes in the biosynthesis of giant marine polyether toxins.</title>
        <authorList>
            <person name="Fallon T.R."/>
            <person name="Shende V.V."/>
            <person name="Wierzbicki I.H."/>
            <person name="Pendleton A.L."/>
            <person name="Watervoot N.F."/>
            <person name="Auber R.P."/>
            <person name="Gonzalez D.J."/>
            <person name="Wisecaver J.H."/>
            <person name="Moore B.S."/>
        </authorList>
    </citation>
    <scope>NUCLEOTIDE SEQUENCE [LARGE SCALE GENOMIC DNA]</scope>
    <source>
        <strain evidence="7 8">12B1</strain>
    </source>
</reference>
<feature type="region of interest" description="Disordered" evidence="4">
    <location>
        <begin position="395"/>
        <end position="453"/>
    </location>
</feature>
<keyword evidence="2" id="KW-0106">Calcium</keyword>
<evidence type="ECO:0000256" key="4">
    <source>
        <dbReference type="SAM" id="MobiDB-lite"/>
    </source>
</evidence>
<evidence type="ECO:0000313" key="8">
    <source>
        <dbReference type="Proteomes" id="UP001515480"/>
    </source>
</evidence>
<evidence type="ECO:0000256" key="5">
    <source>
        <dbReference type="SAM" id="Phobius"/>
    </source>
</evidence>
<dbReference type="PROSITE" id="PS50004">
    <property type="entry name" value="C2"/>
    <property type="match status" value="1"/>
</dbReference>
<dbReference type="InterPro" id="IPR000008">
    <property type="entry name" value="C2_dom"/>
</dbReference>
<keyword evidence="8" id="KW-1185">Reference proteome</keyword>
<dbReference type="Proteomes" id="UP001515480">
    <property type="component" value="Unassembled WGS sequence"/>
</dbReference>
<proteinExistence type="predicted"/>